<reference evidence="3" key="1">
    <citation type="submission" date="2018-05" db="EMBL/GenBank/DDBJ databases">
        <authorList>
            <person name="Du Z."/>
            <person name="Wang X."/>
        </authorList>
    </citation>
    <scope>NUCLEOTIDE SEQUENCE [LARGE SCALE GENOMIC DNA]</scope>
    <source>
        <strain evidence="3">CQN31</strain>
    </source>
</reference>
<dbReference type="OrthoDB" id="8689594at2"/>
<dbReference type="Proteomes" id="UP000245765">
    <property type="component" value="Unassembled WGS sequence"/>
</dbReference>
<dbReference type="EMBL" id="QGNA01000001">
    <property type="protein sequence ID" value="PWS38816.1"/>
    <property type="molecule type" value="Genomic_DNA"/>
</dbReference>
<protein>
    <recommendedName>
        <fullName evidence="1">SsuA/THI5-like domain-containing protein</fullName>
    </recommendedName>
</protein>
<dbReference type="Gene3D" id="3.40.190.10">
    <property type="entry name" value="Periplasmic binding protein-like II"/>
    <property type="match status" value="1"/>
</dbReference>
<dbReference type="AlphaFoldDB" id="A0A317FMH4"/>
<evidence type="ECO:0000313" key="3">
    <source>
        <dbReference type="Proteomes" id="UP000245765"/>
    </source>
</evidence>
<feature type="domain" description="SsuA/THI5-like" evidence="1">
    <location>
        <begin position="60"/>
        <end position="146"/>
    </location>
</feature>
<evidence type="ECO:0000259" key="1">
    <source>
        <dbReference type="Pfam" id="PF09084"/>
    </source>
</evidence>
<gene>
    <name evidence="2" type="ORF">DFH01_06085</name>
</gene>
<organism evidence="2 3">
    <name type="scientific">Falsiroseomonas bella</name>
    <dbReference type="NCBI Taxonomy" id="2184016"/>
    <lineage>
        <taxon>Bacteria</taxon>
        <taxon>Pseudomonadati</taxon>
        <taxon>Pseudomonadota</taxon>
        <taxon>Alphaproteobacteria</taxon>
        <taxon>Acetobacterales</taxon>
        <taxon>Roseomonadaceae</taxon>
        <taxon>Falsiroseomonas</taxon>
    </lineage>
</organism>
<comment type="caution">
    <text evidence="2">The sequence shown here is derived from an EMBL/GenBank/DDBJ whole genome shotgun (WGS) entry which is preliminary data.</text>
</comment>
<accession>A0A317FMH4</accession>
<name>A0A317FMH4_9PROT</name>
<proteinExistence type="predicted"/>
<dbReference type="InterPro" id="IPR015168">
    <property type="entry name" value="SsuA/THI5"/>
</dbReference>
<evidence type="ECO:0000313" key="2">
    <source>
        <dbReference type="EMBL" id="PWS38816.1"/>
    </source>
</evidence>
<dbReference type="Pfam" id="PF09084">
    <property type="entry name" value="NMT1"/>
    <property type="match status" value="1"/>
</dbReference>
<dbReference type="SUPFAM" id="SSF53850">
    <property type="entry name" value="Periplasmic binding protein-like II"/>
    <property type="match status" value="1"/>
</dbReference>
<keyword evidence="3" id="KW-1185">Reference proteome</keyword>
<sequence length="287" mass="30620">MPEPVALRAAIGRYPHTEAILSGAIASPLLRLDCADLPVPSRAFAPMVREARYDVSEMAIATFLMAKAWGKPLVLLPVTLAARFQEGALLCRKDGPVQRPEDLVGKRVGVRAYSQTTALWLRGVLAERHGVAADAVQWVTFEDAHVAEYRDPPFVERAPKGSDLLAMLKDGALDAAIFGNDMPNDPALRTVFPDVASAGAAFRAQHGFVPVNHLVCVRQELAESQPALVVEVARLFRAATAGSGLPQGRAALDPAIALAIRYCTEQGLLPHTLTLDAAWAGLPAGIA</sequence>
<dbReference type="RefSeq" id="WP_109869437.1">
    <property type="nucleotide sequence ID" value="NZ_QGNA01000001.1"/>
</dbReference>